<comment type="caution">
    <text evidence="2">The sequence shown here is derived from an EMBL/GenBank/DDBJ whole genome shotgun (WGS) entry which is preliminary data.</text>
</comment>
<gene>
    <name evidence="2" type="ORF">DPMN_072551</name>
</gene>
<protein>
    <recommendedName>
        <fullName evidence="4">G-protein coupled receptors family 1 profile domain-containing protein</fullName>
    </recommendedName>
</protein>
<accession>A0A9D3Z465</accession>
<feature type="transmembrane region" description="Helical" evidence="1">
    <location>
        <begin position="6"/>
        <end position="31"/>
    </location>
</feature>
<dbReference type="PANTHER" id="PTHR24372">
    <property type="entry name" value="GLYCOPROTEIN HORMONE RECEPTOR"/>
    <property type="match status" value="1"/>
</dbReference>
<dbReference type="PANTHER" id="PTHR24372:SF77">
    <property type="entry name" value="G-PROTEIN COUPLED RECEPTORS FAMILY 1 PROFILE DOMAIN-CONTAINING PROTEIN"/>
    <property type="match status" value="1"/>
</dbReference>
<reference evidence="2" key="1">
    <citation type="journal article" date="2019" name="bioRxiv">
        <title>The Genome of the Zebra Mussel, Dreissena polymorpha: A Resource for Invasive Species Research.</title>
        <authorList>
            <person name="McCartney M.A."/>
            <person name="Auch B."/>
            <person name="Kono T."/>
            <person name="Mallez S."/>
            <person name="Zhang Y."/>
            <person name="Obille A."/>
            <person name="Becker A."/>
            <person name="Abrahante J.E."/>
            <person name="Garbe J."/>
            <person name="Badalamenti J.P."/>
            <person name="Herman A."/>
            <person name="Mangelson H."/>
            <person name="Liachko I."/>
            <person name="Sullivan S."/>
            <person name="Sone E.D."/>
            <person name="Koren S."/>
            <person name="Silverstein K.A.T."/>
            <person name="Beckman K.B."/>
            <person name="Gohl D.M."/>
        </authorList>
    </citation>
    <scope>NUCLEOTIDE SEQUENCE</scope>
    <source>
        <strain evidence="2">Duluth1</strain>
        <tissue evidence="2">Whole animal</tissue>
    </source>
</reference>
<evidence type="ECO:0000313" key="2">
    <source>
        <dbReference type="EMBL" id="KAH3712793.1"/>
    </source>
</evidence>
<keyword evidence="1" id="KW-0812">Transmembrane</keyword>
<keyword evidence="1" id="KW-0472">Membrane</keyword>
<keyword evidence="3" id="KW-1185">Reference proteome</keyword>
<organism evidence="2 3">
    <name type="scientific">Dreissena polymorpha</name>
    <name type="common">Zebra mussel</name>
    <name type="synonym">Mytilus polymorpha</name>
    <dbReference type="NCBI Taxonomy" id="45954"/>
    <lineage>
        <taxon>Eukaryota</taxon>
        <taxon>Metazoa</taxon>
        <taxon>Spiralia</taxon>
        <taxon>Lophotrochozoa</taxon>
        <taxon>Mollusca</taxon>
        <taxon>Bivalvia</taxon>
        <taxon>Autobranchia</taxon>
        <taxon>Heteroconchia</taxon>
        <taxon>Euheterodonta</taxon>
        <taxon>Imparidentia</taxon>
        <taxon>Neoheterodontei</taxon>
        <taxon>Myida</taxon>
        <taxon>Dreissenoidea</taxon>
        <taxon>Dreissenidae</taxon>
        <taxon>Dreissena</taxon>
    </lineage>
</organism>
<dbReference type="SUPFAM" id="SSF81321">
    <property type="entry name" value="Family A G protein-coupled receptor-like"/>
    <property type="match status" value="1"/>
</dbReference>
<evidence type="ECO:0008006" key="4">
    <source>
        <dbReference type="Google" id="ProtNLM"/>
    </source>
</evidence>
<reference evidence="2" key="2">
    <citation type="submission" date="2020-11" db="EMBL/GenBank/DDBJ databases">
        <authorList>
            <person name="McCartney M.A."/>
            <person name="Auch B."/>
            <person name="Kono T."/>
            <person name="Mallez S."/>
            <person name="Becker A."/>
            <person name="Gohl D.M."/>
            <person name="Silverstein K.A.T."/>
            <person name="Koren S."/>
            <person name="Bechman K.B."/>
            <person name="Herman A."/>
            <person name="Abrahante J.E."/>
            <person name="Garbe J."/>
        </authorList>
    </citation>
    <scope>NUCLEOTIDE SEQUENCE</scope>
    <source>
        <strain evidence="2">Duluth1</strain>
        <tissue evidence="2">Whole animal</tissue>
    </source>
</reference>
<dbReference type="GO" id="GO:0009755">
    <property type="term" value="P:hormone-mediated signaling pathway"/>
    <property type="evidence" value="ECO:0007669"/>
    <property type="project" value="TreeGrafter"/>
</dbReference>
<dbReference type="Proteomes" id="UP000828390">
    <property type="component" value="Unassembled WGS sequence"/>
</dbReference>
<dbReference type="EMBL" id="JAIWYP010000014">
    <property type="protein sequence ID" value="KAH3712793.1"/>
    <property type="molecule type" value="Genomic_DNA"/>
</dbReference>
<sequence length="61" mass="7177">MQVYAWVPVFILPLNSAVNPILYTIFTAPFLRHFRKRASYFRNSVKFSTTIETNHNFLGKL</sequence>
<name>A0A9D3Z465_DREPO</name>
<dbReference type="GO" id="GO:0005886">
    <property type="term" value="C:plasma membrane"/>
    <property type="evidence" value="ECO:0007669"/>
    <property type="project" value="TreeGrafter"/>
</dbReference>
<proteinExistence type="predicted"/>
<dbReference type="GO" id="GO:0007189">
    <property type="term" value="P:adenylate cyclase-activating G protein-coupled receptor signaling pathway"/>
    <property type="evidence" value="ECO:0007669"/>
    <property type="project" value="TreeGrafter"/>
</dbReference>
<evidence type="ECO:0000313" key="3">
    <source>
        <dbReference type="Proteomes" id="UP000828390"/>
    </source>
</evidence>
<dbReference type="GO" id="GO:0008528">
    <property type="term" value="F:G protein-coupled peptide receptor activity"/>
    <property type="evidence" value="ECO:0007669"/>
    <property type="project" value="TreeGrafter"/>
</dbReference>
<dbReference type="Gene3D" id="1.20.1070.10">
    <property type="entry name" value="Rhodopsin 7-helix transmembrane proteins"/>
    <property type="match status" value="1"/>
</dbReference>
<keyword evidence="1" id="KW-1133">Transmembrane helix</keyword>
<dbReference type="AlphaFoldDB" id="A0A9D3Z465"/>
<evidence type="ECO:0000256" key="1">
    <source>
        <dbReference type="SAM" id="Phobius"/>
    </source>
</evidence>